<feature type="domain" description="HTH marR-type" evidence="1">
    <location>
        <begin position="57"/>
        <end position="157"/>
    </location>
</feature>
<dbReference type="InterPro" id="IPR036388">
    <property type="entry name" value="WH-like_DNA-bd_sf"/>
</dbReference>
<dbReference type="GO" id="GO:0006950">
    <property type="term" value="P:response to stress"/>
    <property type="evidence" value="ECO:0007669"/>
    <property type="project" value="TreeGrafter"/>
</dbReference>
<reference evidence="2" key="2">
    <citation type="submission" date="2020-09" db="EMBL/GenBank/DDBJ databases">
        <authorList>
            <person name="Sun Q."/>
            <person name="Ohkuma M."/>
        </authorList>
    </citation>
    <scope>NUCLEOTIDE SEQUENCE</scope>
    <source>
        <strain evidence="2">JCM 4637</strain>
    </source>
</reference>
<dbReference type="SUPFAM" id="SSF46785">
    <property type="entry name" value="Winged helix' DNA-binding domain"/>
    <property type="match status" value="1"/>
</dbReference>
<dbReference type="AlphaFoldDB" id="A0A918WZL7"/>
<evidence type="ECO:0000313" key="3">
    <source>
        <dbReference type="Proteomes" id="UP000638353"/>
    </source>
</evidence>
<dbReference type="PANTHER" id="PTHR33164">
    <property type="entry name" value="TRANSCRIPTIONAL REGULATOR, MARR FAMILY"/>
    <property type="match status" value="1"/>
</dbReference>
<gene>
    <name evidence="2" type="ORF">GCM10010334_39830</name>
</gene>
<dbReference type="InterPro" id="IPR000835">
    <property type="entry name" value="HTH_MarR-typ"/>
</dbReference>
<dbReference type="GO" id="GO:0003700">
    <property type="term" value="F:DNA-binding transcription factor activity"/>
    <property type="evidence" value="ECO:0007669"/>
    <property type="project" value="InterPro"/>
</dbReference>
<dbReference type="EMBL" id="BMVC01000007">
    <property type="protein sequence ID" value="GHC97908.1"/>
    <property type="molecule type" value="Genomic_DNA"/>
</dbReference>
<dbReference type="InterPro" id="IPR036390">
    <property type="entry name" value="WH_DNA-bd_sf"/>
</dbReference>
<organism evidence="2 3">
    <name type="scientific">Streptomyces finlayi</name>
    <dbReference type="NCBI Taxonomy" id="67296"/>
    <lineage>
        <taxon>Bacteria</taxon>
        <taxon>Bacillati</taxon>
        <taxon>Actinomycetota</taxon>
        <taxon>Actinomycetes</taxon>
        <taxon>Kitasatosporales</taxon>
        <taxon>Streptomycetaceae</taxon>
        <taxon>Streptomyces</taxon>
    </lineage>
</organism>
<protein>
    <recommendedName>
        <fullName evidence="1">HTH marR-type domain-containing protein</fullName>
    </recommendedName>
</protein>
<reference evidence="2" key="1">
    <citation type="journal article" date="2014" name="Int. J. Syst. Evol. Microbiol.">
        <title>Complete genome sequence of Corynebacterium casei LMG S-19264T (=DSM 44701T), isolated from a smear-ripened cheese.</title>
        <authorList>
            <consortium name="US DOE Joint Genome Institute (JGI-PGF)"/>
            <person name="Walter F."/>
            <person name="Albersmeier A."/>
            <person name="Kalinowski J."/>
            <person name="Ruckert C."/>
        </authorList>
    </citation>
    <scope>NUCLEOTIDE SEQUENCE</scope>
    <source>
        <strain evidence="2">JCM 4637</strain>
    </source>
</reference>
<dbReference type="Proteomes" id="UP000638353">
    <property type="component" value="Unassembled WGS sequence"/>
</dbReference>
<dbReference type="Gene3D" id="1.10.10.10">
    <property type="entry name" value="Winged helix-like DNA-binding domain superfamily/Winged helix DNA-binding domain"/>
    <property type="match status" value="1"/>
</dbReference>
<dbReference type="Pfam" id="PF01047">
    <property type="entry name" value="MarR"/>
    <property type="match status" value="1"/>
</dbReference>
<comment type="caution">
    <text evidence="2">The sequence shown here is derived from an EMBL/GenBank/DDBJ whole genome shotgun (WGS) entry which is preliminary data.</text>
</comment>
<evidence type="ECO:0000313" key="2">
    <source>
        <dbReference type="EMBL" id="GHC97908.1"/>
    </source>
</evidence>
<dbReference type="SMART" id="SM00347">
    <property type="entry name" value="HTH_MARR"/>
    <property type="match status" value="1"/>
</dbReference>
<dbReference type="PANTHER" id="PTHR33164:SF43">
    <property type="entry name" value="HTH-TYPE TRANSCRIPTIONAL REPRESSOR YETL"/>
    <property type="match status" value="1"/>
</dbReference>
<name>A0A918WZL7_9ACTN</name>
<evidence type="ECO:0000259" key="1">
    <source>
        <dbReference type="SMART" id="SM00347"/>
    </source>
</evidence>
<sequence length="177" mass="19312">MYLRILVINILSNIDSILIPMDVQKAAAPQSAPRDPSDDIRAQLRELTLRQQRFERFLGRKLHVDPAGLAVMDHLVNVAPTTPSELARHLGTSTAAMTLVIDRLAAGGHVRREPHPTDRRKVVVTPGEDWSATAFEYVAPLISGITAATEELAPDERAVVARFLARAVAAYDTATSS</sequence>
<proteinExistence type="predicted"/>
<accession>A0A918WZL7</accession>
<dbReference type="InterPro" id="IPR039422">
    <property type="entry name" value="MarR/SlyA-like"/>
</dbReference>